<dbReference type="EMBL" id="LS483452">
    <property type="protein sequence ID" value="SQH75734.1"/>
    <property type="molecule type" value="Genomic_DNA"/>
</dbReference>
<gene>
    <name evidence="1" type="ORF">SHEWBE_1768</name>
</gene>
<organism evidence="1 2">
    <name type="scientific">Shewanella benthica</name>
    <dbReference type="NCBI Taxonomy" id="43661"/>
    <lineage>
        <taxon>Bacteria</taxon>
        <taxon>Pseudomonadati</taxon>
        <taxon>Pseudomonadota</taxon>
        <taxon>Gammaproteobacteria</taxon>
        <taxon>Alteromonadales</taxon>
        <taxon>Shewanellaceae</taxon>
        <taxon>Shewanella</taxon>
    </lineage>
</organism>
<dbReference type="Proteomes" id="UP000250123">
    <property type="component" value="Chromosome SHEWBE"/>
</dbReference>
<dbReference type="KEGG" id="sbk:SHEWBE_1768"/>
<name>A0A330M2R5_9GAMM</name>
<accession>A0A330M2R5</accession>
<proteinExistence type="predicted"/>
<sequence length="61" mass="7195">MRCLDRSKEADARDLAQSQKHLKQLNEIDQSNTIPYKYLVSSETLSFFNSRRIDEEMVTPF</sequence>
<dbReference type="AlphaFoldDB" id="A0A330M2R5"/>
<protein>
    <submittedName>
        <fullName evidence="1">Uncharacterized protein</fullName>
    </submittedName>
</protein>
<evidence type="ECO:0000313" key="1">
    <source>
        <dbReference type="EMBL" id="SQH75734.1"/>
    </source>
</evidence>
<evidence type="ECO:0000313" key="2">
    <source>
        <dbReference type="Proteomes" id="UP000250123"/>
    </source>
</evidence>
<reference evidence="2" key="1">
    <citation type="submission" date="2018-06" db="EMBL/GenBank/DDBJ databases">
        <authorList>
            <person name="Cea G.-C."/>
            <person name="William W."/>
        </authorList>
    </citation>
    <scope>NUCLEOTIDE SEQUENCE [LARGE SCALE GENOMIC DNA]</scope>
    <source>
        <strain evidence="2">DB21MT-2</strain>
    </source>
</reference>